<keyword evidence="3" id="KW-1185">Reference proteome</keyword>
<organism evidence="2 3">
    <name type="scientific">Aspergillus indologenus CBS 114.80</name>
    <dbReference type="NCBI Taxonomy" id="1450541"/>
    <lineage>
        <taxon>Eukaryota</taxon>
        <taxon>Fungi</taxon>
        <taxon>Dikarya</taxon>
        <taxon>Ascomycota</taxon>
        <taxon>Pezizomycotina</taxon>
        <taxon>Eurotiomycetes</taxon>
        <taxon>Eurotiomycetidae</taxon>
        <taxon>Eurotiales</taxon>
        <taxon>Aspergillaceae</taxon>
        <taxon>Aspergillus</taxon>
        <taxon>Aspergillus subgen. Circumdati</taxon>
    </lineage>
</organism>
<evidence type="ECO:0000256" key="1">
    <source>
        <dbReference type="SAM" id="SignalP"/>
    </source>
</evidence>
<accession>A0A2V5J6Z0</accession>
<feature type="signal peptide" evidence="1">
    <location>
        <begin position="1"/>
        <end position="27"/>
    </location>
</feature>
<proteinExistence type="predicted"/>
<dbReference type="EMBL" id="KZ825482">
    <property type="protein sequence ID" value="PYI33637.1"/>
    <property type="molecule type" value="Genomic_DNA"/>
</dbReference>
<protein>
    <recommendedName>
        <fullName evidence="4">Secreted protein</fullName>
    </recommendedName>
</protein>
<feature type="chain" id="PRO_5015977155" description="Secreted protein" evidence="1">
    <location>
        <begin position="28"/>
        <end position="79"/>
    </location>
</feature>
<evidence type="ECO:0000313" key="2">
    <source>
        <dbReference type="EMBL" id="PYI33637.1"/>
    </source>
</evidence>
<name>A0A2V5J6Z0_9EURO</name>
<gene>
    <name evidence="2" type="ORF">BP00DRAFT_111812</name>
</gene>
<evidence type="ECO:0008006" key="4">
    <source>
        <dbReference type="Google" id="ProtNLM"/>
    </source>
</evidence>
<dbReference type="AlphaFoldDB" id="A0A2V5J6Z0"/>
<sequence>MTSSDAVMPWLLSHLLLLVWIRQLVLTIVSESKSTWIRLLRISSRVGTIRNHSVCVCQVGKMSCYLAVSRLPTVLACWS</sequence>
<evidence type="ECO:0000313" key="3">
    <source>
        <dbReference type="Proteomes" id="UP000248817"/>
    </source>
</evidence>
<keyword evidence="1" id="KW-0732">Signal</keyword>
<dbReference type="Proteomes" id="UP000248817">
    <property type="component" value="Unassembled WGS sequence"/>
</dbReference>
<reference evidence="2 3" key="1">
    <citation type="submission" date="2018-02" db="EMBL/GenBank/DDBJ databases">
        <title>The genomes of Aspergillus section Nigri reveals drivers in fungal speciation.</title>
        <authorList>
            <consortium name="DOE Joint Genome Institute"/>
            <person name="Vesth T.C."/>
            <person name="Nybo J."/>
            <person name="Theobald S."/>
            <person name="Brandl J."/>
            <person name="Frisvad J.C."/>
            <person name="Nielsen K.F."/>
            <person name="Lyhne E.K."/>
            <person name="Kogle M.E."/>
            <person name="Kuo A."/>
            <person name="Riley R."/>
            <person name="Clum A."/>
            <person name="Nolan M."/>
            <person name="Lipzen A."/>
            <person name="Salamov A."/>
            <person name="Henrissat B."/>
            <person name="Wiebenga A."/>
            <person name="De vries R.P."/>
            <person name="Grigoriev I.V."/>
            <person name="Mortensen U.H."/>
            <person name="Andersen M.R."/>
            <person name="Baker S.E."/>
        </authorList>
    </citation>
    <scope>NUCLEOTIDE SEQUENCE [LARGE SCALE GENOMIC DNA]</scope>
    <source>
        <strain evidence="2 3">CBS 114.80</strain>
    </source>
</reference>